<organism evidence="2 3">
    <name type="scientific">Chryseobacterium paridis</name>
    <dbReference type="NCBI Taxonomy" id="2800328"/>
    <lineage>
        <taxon>Bacteria</taxon>
        <taxon>Pseudomonadati</taxon>
        <taxon>Bacteroidota</taxon>
        <taxon>Flavobacteriia</taxon>
        <taxon>Flavobacteriales</taxon>
        <taxon>Weeksellaceae</taxon>
        <taxon>Chryseobacterium group</taxon>
        <taxon>Chryseobacterium</taxon>
    </lineage>
</organism>
<dbReference type="Proteomes" id="UP000628669">
    <property type="component" value="Unassembled WGS sequence"/>
</dbReference>
<reference evidence="3" key="1">
    <citation type="submission" date="2021-01" db="EMBL/GenBank/DDBJ databases">
        <title>Genome public.</title>
        <authorList>
            <person name="Liu C."/>
            <person name="Sun Q."/>
        </authorList>
    </citation>
    <scope>NUCLEOTIDE SEQUENCE [LARGE SCALE GENOMIC DNA]</scope>
    <source>
        <strain evidence="3">YIM B02567</strain>
    </source>
</reference>
<dbReference type="EMBL" id="JAENHK010000005">
    <property type="protein sequence ID" value="MBK1895466.1"/>
    <property type="molecule type" value="Genomic_DNA"/>
</dbReference>
<proteinExistence type="predicted"/>
<gene>
    <name evidence="2" type="ORF">JHL15_06855</name>
</gene>
<keyword evidence="3" id="KW-1185">Reference proteome</keyword>
<dbReference type="InterPro" id="IPR018637">
    <property type="entry name" value="DUF2059"/>
</dbReference>
<dbReference type="RefSeq" id="WP_200244451.1">
    <property type="nucleotide sequence ID" value="NZ_JAENHK010000005.1"/>
</dbReference>
<evidence type="ECO:0000313" key="3">
    <source>
        <dbReference type="Proteomes" id="UP000628669"/>
    </source>
</evidence>
<name>A0ABS1FSR5_9FLAO</name>
<feature type="domain" description="DUF2059" evidence="1">
    <location>
        <begin position="71"/>
        <end position="127"/>
    </location>
</feature>
<accession>A0ABS1FSR5</accession>
<sequence length="136" mass="15435">MKKVVIVCALFFGISTFSQVKESKIKELIILTGVDKLASQGVKQNIGKYQKAYPGVSNKFWEEFLKEMSPEKFADLYAPIYSEYYTESEIDDLIKFYNTPAGKKMIEVTPLIVKEGMEAGEKMGKETAVKLMKKID</sequence>
<protein>
    <submittedName>
        <fullName evidence="2">DUF2059 domain-containing protein</fullName>
    </submittedName>
</protein>
<dbReference type="Pfam" id="PF09832">
    <property type="entry name" value="DUF2059"/>
    <property type="match status" value="1"/>
</dbReference>
<evidence type="ECO:0000313" key="2">
    <source>
        <dbReference type="EMBL" id="MBK1895466.1"/>
    </source>
</evidence>
<evidence type="ECO:0000259" key="1">
    <source>
        <dbReference type="Pfam" id="PF09832"/>
    </source>
</evidence>
<comment type="caution">
    <text evidence="2">The sequence shown here is derived from an EMBL/GenBank/DDBJ whole genome shotgun (WGS) entry which is preliminary data.</text>
</comment>